<dbReference type="Proteomes" id="UP001515480">
    <property type="component" value="Unassembled WGS sequence"/>
</dbReference>
<gene>
    <name evidence="2" type="ORF">AB1Y20_009503</name>
</gene>
<accession>A0AB34K1M1</accession>
<organism evidence="2 3">
    <name type="scientific">Prymnesium parvum</name>
    <name type="common">Toxic golden alga</name>
    <dbReference type="NCBI Taxonomy" id="97485"/>
    <lineage>
        <taxon>Eukaryota</taxon>
        <taxon>Haptista</taxon>
        <taxon>Haptophyta</taxon>
        <taxon>Prymnesiophyceae</taxon>
        <taxon>Prymnesiales</taxon>
        <taxon>Prymnesiaceae</taxon>
        <taxon>Prymnesium</taxon>
    </lineage>
</organism>
<evidence type="ECO:0000313" key="2">
    <source>
        <dbReference type="EMBL" id="KAL1528141.1"/>
    </source>
</evidence>
<evidence type="ECO:0000313" key="3">
    <source>
        <dbReference type="Proteomes" id="UP001515480"/>
    </source>
</evidence>
<sequence>MRDYHDWWTGQSPFNSKRNPSTHLTAHKHLIGLLATPDDGLRHCAAESAVRHDSHHASATVGGDGDGGATTMPVAIACELARAAMSR</sequence>
<feature type="region of interest" description="Disordered" evidence="1">
    <location>
        <begin position="1"/>
        <end position="21"/>
    </location>
</feature>
<evidence type="ECO:0000256" key="1">
    <source>
        <dbReference type="SAM" id="MobiDB-lite"/>
    </source>
</evidence>
<protein>
    <submittedName>
        <fullName evidence="2">Uncharacterized protein</fullName>
    </submittedName>
</protein>
<name>A0AB34K1M1_PRYPA</name>
<dbReference type="AlphaFoldDB" id="A0AB34K1M1"/>
<comment type="caution">
    <text evidence="2">The sequence shown here is derived from an EMBL/GenBank/DDBJ whole genome shotgun (WGS) entry which is preliminary data.</text>
</comment>
<dbReference type="EMBL" id="JBGBPQ010000002">
    <property type="protein sequence ID" value="KAL1528141.1"/>
    <property type="molecule type" value="Genomic_DNA"/>
</dbReference>
<proteinExistence type="predicted"/>
<reference evidence="2 3" key="1">
    <citation type="journal article" date="2024" name="Science">
        <title>Giant polyketide synthase enzymes in the biosynthesis of giant marine polyether toxins.</title>
        <authorList>
            <person name="Fallon T.R."/>
            <person name="Shende V.V."/>
            <person name="Wierzbicki I.H."/>
            <person name="Pendleton A.L."/>
            <person name="Watervoot N.F."/>
            <person name="Auber R.P."/>
            <person name="Gonzalez D.J."/>
            <person name="Wisecaver J.H."/>
            <person name="Moore B.S."/>
        </authorList>
    </citation>
    <scope>NUCLEOTIDE SEQUENCE [LARGE SCALE GENOMIC DNA]</scope>
    <source>
        <strain evidence="2 3">12B1</strain>
    </source>
</reference>
<feature type="compositionally biased region" description="Polar residues" evidence="1">
    <location>
        <begin position="9"/>
        <end position="21"/>
    </location>
</feature>
<keyword evidence="3" id="KW-1185">Reference proteome</keyword>